<dbReference type="InterPro" id="IPR036291">
    <property type="entry name" value="NAD(P)-bd_dom_sf"/>
</dbReference>
<dbReference type="Pfam" id="PF13561">
    <property type="entry name" value="adh_short_C2"/>
    <property type="match status" value="1"/>
</dbReference>
<sequence>MEINLKGKKAIVTGGSGQLGRCIVRTLAQCGADVAIHYHKNSEKAEELAAELKAMGKKSGVFQADITKEQSIYDMRDKVYEQFGKPDIIINNAVIQYTWKNILEQDPADFFSQFESCVMHNIYMNQAFVPHLIEQQYGRIVVMNTECAALSDAGSAAYVAGKRGLDGIVRCLAKEIGKYNITVNQVAPGWTISDRARKEHTEVQPDYDRTVPLGHRGTDQDIANMVCFLASDLAAFTTGAYIPVCGGRVMPAI</sequence>
<keyword evidence="4" id="KW-1185">Reference proteome</keyword>
<reference evidence="3 4" key="1">
    <citation type="submission" date="2020-01" db="EMBL/GenBank/DDBJ databases">
        <title>Genome analysis of Anaerocolumna sp. CBA3638.</title>
        <authorList>
            <person name="Kim J."/>
            <person name="Roh S.W."/>
        </authorList>
    </citation>
    <scope>NUCLEOTIDE SEQUENCE [LARGE SCALE GENOMIC DNA]</scope>
    <source>
        <strain evidence="3 4">CBA3638</strain>
    </source>
</reference>
<evidence type="ECO:0000313" key="4">
    <source>
        <dbReference type="Proteomes" id="UP000464314"/>
    </source>
</evidence>
<dbReference type="PRINTS" id="PR00081">
    <property type="entry name" value="GDHRDH"/>
</dbReference>
<protein>
    <submittedName>
        <fullName evidence="3">SDR family oxidoreductase</fullName>
    </submittedName>
</protein>
<keyword evidence="2" id="KW-0560">Oxidoreductase</keyword>
<dbReference type="FunFam" id="3.40.50.720:FF:000084">
    <property type="entry name" value="Short-chain dehydrogenase reductase"/>
    <property type="match status" value="1"/>
</dbReference>
<comment type="similarity">
    <text evidence="1">Belongs to the short-chain dehydrogenases/reductases (SDR) family.</text>
</comment>
<dbReference type="GO" id="GO:0016491">
    <property type="term" value="F:oxidoreductase activity"/>
    <property type="evidence" value="ECO:0007669"/>
    <property type="project" value="UniProtKB-KW"/>
</dbReference>
<dbReference type="AlphaFoldDB" id="A0A6P1TS51"/>
<evidence type="ECO:0000313" key="3">
    <source>
        <dbReference type="EMBL" id="QHQ63177.1"/>
    </source>
</evidence>
<dbReference type="EMBL" id="CP048000">
    <property type="protein sequence ID" value="QHQ63177.1"/>
    <property type="molecule type" value="Genomic_DNA"/>
</dbReference>
<proteinExistence type="inferred from homology"/>
<dbReference type="PANTHER" id="PTHR43639">
    <property type="entry name" value="OXIDOREDUCTASE, SHORT-CHAIN DEHYDROGENASE/REDUCTASE FAMILY (AFU_ORTHOLOGUE AFUA_5G02870)"/>
    <property type="match status" value="1"/>
</dbReference>
<name>A0A6P1TS51_9FIRM</name>
<evidence type="ECO:0000256" key="2">
    <source>
        <dbReference type="ARBA" id="ARBA00023002"/>
    </source>
</evidence>
<evidence type="ECO:0000256" key="1">
    <source>
        <dbReference type="ARBA" id="ARBA00006484"/>
    </source>
</evidence>
<dbReference type="PANTHER" id="PTHR43639:SF1">
    <property type="entry name" value="SHORT-CHAIN DEHYDROGENASE_REDUCTASE FAMILY PROTEIN"/>
    <property type="match status" value="1"/>
</dbReference>
<dbReference type="SUPFAM" id="SSF51735">
    <property type="entry name" value="NAD(P)-binding Rossmann-fold domains"/>
    <property type="match status" value="1"/>
</dbReference>
<dbReference type="RefSeq" id="WP_161839998.1">
    <property type="nucleotide sequence ID" value="NZ_CP048000.1"/>
</dbReference>
<accession>A0A6P1TS51</accession>
<dbReference type="InterPro" id="IPR002347">
    <property type="entry name" value="SDR_fam"/>
</dbReference>
<organism evidence="3 4">
    <name type="scientific">Anaerocolumna sedimenticola</name>
    <dbReference type="NCBI Taxonomy" id="2696063"/>
    <lineage>
        <taxon>Bacteria</taxon>
        <taxon>Bacillati</taxon>
        <taxon>Bacillota</taxon>
        <taxon>Clostridia</taxon>
        <taxon>Lachnospirales</taxon>
        <taxon>Lachnospiraceae</taxon>
        <taxon>Anaerocolumna</taxon>
    </lineage>
</organism>
<gene>
    <name evidence="3" type="ORF">Ana3638_22355</name>
</gene>
<dbReference type="KEGG" id="anr:Ana3638_22355"/>
<dbReference type="CDD" id="cd05233">
    <property type="entry name" value="SDR_c"/>
    <property type="match status" value="1"/>
</dbReference>
<dbReference type="Proteomes" id="UP000464314">
    <property type="component" value="Chromosome"/>
</dbReference>
<dbReference type="GO" id="GO:0008206">
    <property type="term" value="P:bile acid metabolic process"/>
    <property type="evidence" value="ECO:0007669"/>
    <property type="project" value="UniProtKB-ARBA"/>
</dbReference>
<dbReference type="Gene3D" id="3.40.50.720">
    <property type="entry name" value="NAD(P)-binding Rossmann-like Domain"/>
    <property type="match status" value="1"/>
</dbReference>